<proteinExistence type="predicted"/>
<accession>F0ZS79</accession>
<protein>
    <submittedName>
        <fullName evidence="2">Uncharacterized protein</fullName>
    </submittedName>
</protein>
<evidence type="ECO:0000256" key="1">
    <source>
        <dbReference type="SAM" id="Phobius"/>
    </source>
</evidence>
<keyword evidence="1" id="KW-0812">Transmembrane</keyword>
<dbReference type="KEGG" id="dpp:DICPUDRAFT_81010"/>
<name>F0ZS79_DICPU</name>
<gene>
    <name evidence="2" type="ORF">DICPUDRAFT_81010</name>
</gene>
<dbReference type="InParanoid" id="F0ZS79"/>
<keyword evidence="3" id="KW-1185">Reference proteome</keyword>
<dbReference type="GeneID" id="10504637"/>
<keyword evidence="1" id="KW-1133">Transmembrane helix</keyword>
<dbReference type="RefSeq" id="XP_003290282.1">
    <property type="nucleotide sequence ID" value="XM_003290234.1"/>
</dbReference>
<dbReference type="OrthoDB" id="540503at2759"/>
<reference evidence="3" key="1">
    <citation type="journal article" date="2011" name="Genome Biol.">
        <title>Comparative genomics of the social amoebae Dictyostelium discoideum and Dictyostelium purpureum.</title>
        <authorList>
            <consortium name="US DOE Joint Genome Institute (JGI-PGF)"/>
            <person name="Sucgang R."/>
            <person name="Kuo A."/>
            <person name="Tian X."/>
            <person name="Salerno W."/>
            <person name="Parikh A."/>
            <person name="Feasley C.L."/>
            <person name="Dalin E."/>
            <person name="Tu H."/>
            <person name="Huang E."/>
            <person name="Barry K."/>
            <person name="Lindquist E."/>
            <person name="Shapiro H."/>
            <person name="Bruce D."/>
            <person name="Schmutz J."/>
            <person name="Salamov A."/>
            <person name="Fey P."/>
            <person name="Gaudet P."/>
            <person name="Anjard C."/>
            <person name="Babu M.M."/>
            <person name="Basu S."/>
            <person name="Bushmanova Y."/>
            <person name="van der Wel H."/>
            <person name="Katoh-Kurasawa M."/>
            <person name="Dinh C."/>
            <person name="Coutinho P.M."/>
            <person name="Saito T."/>
            <person name="Elias M."/>
            <person name="Schaap P."/>
            <person name="Kay R.R."/>
            <person name="Henrissat B."/>
            <person name="Eichinger L."/>
            <person name="Rivero F."/>
            <person name="Putnam N.H."/>
            <person name="West C.M."/>
            <person name="Loomis W.F."/>
            <person name="Chisholm R.L."/>
            <person name="Shaulsky G."/>
            <person name="Strassmann J.E."/>
            <person name="Queller D.C."/>
            <person name="Kuspa A."/>
            <person name="Grigoriev I.V."/>
        </authorList>
    </citation>
    <scope>NUCLEOTIDE SEQUENCE [LARGE SCALE GENOMIC DNA]</scope>
    <source>
        <strain evidence="3">QSDP1</strain>
    </source>
</reference>
<dbReference type="VEuPathDB" id="AmoebaDB:DICPUDRAFT_81010"/>
<sequence>MLNKKKIIIIVSIIIVIIYILTTFEMIERDNFKYRKYGINFTNSPFHNKNDNYDQTLVKLEKLRFLQKEGYINEEEFVARKTQILDQFTQTTLPPVKSYAHIVGNSDQPAKNNRTGFIYPKVIEYYEEFYNQYGHIENKTHYILQKPSNITIDIMIPFPSFRVNRTLQGIERWSLPNKIPCDSFTVSDLFPGAKSNLVFYQNRDQNFLTEQRFLNAVNSAPWRKCFNDVKFAYANIPQHEDSYPSGVSKMFYKYFDYNIGPPSDFFFWLESDVNPLKKDWLIELFRVTITMLEARQNKPFYSLGSNARHYINKPGETRASQVYHINGNALYWRDKSWYDSFLVKVENWSRKTNFFDCDITYYMEVNENWNSVKEIAQEFIFYEFIQNLGHDSYNEIEFSIKNPRTYLVHS</sequence>
<dbReference type="Proteomes" id="UP000001064">
    <property type="component" value="Unassembled WGS sequence"/>
</dbReference>
<feature type="transmembrane region" description="Helical" evidence="1">
    <location>
        <begin position="7"/>
        <end position="27"/>
    </location>
</feature>
<dbReference type="OMA" id="NITIDIM"/>
<organism evidence="2 3">
    <name type="scientific">Dictyostelium purpureum</name>
    <name type="common">Slime mold</name>
    <dbReference type="NCBI Taxonomy" id="5786"/>
    <lineage>
        <taxon>Eukaryota</taxon>
        <taxon>Amoebozoa</taxon>
        <taxon>Evosea</taxon>
        <taxon>Eumycetozoa</taxon>
        <taxon>Dictyostelia</taxon>
        <taxon>Dictyosteliales</taxon>
        <taxon>Dictyosteliaceae</taxon>
        <taxon>Dictyostelium</taxon>
    </lineage>
</organism>
<keyword evidence="1" id="KW-0472">Membrane</keyword>
<dbReference type="AlphaFoldDB" id="F0ZS79"/>
<evidence type="ECO:0000313" key="2">
    <source>
        <dbReference type="EMBL" id="EGC33200.1"/>
    </source>
</evidence>
<dbReference type="EMBL" id="GL871153">
    <property type="protein sequence ID" value="EGC33200.1"/>
    <property type="molecule type" value="Genomic_DNA"/>
</dbReference>
<evidence type="ECO:0000313" key="3">
    <source>
        <dbReference type="Proteomes" id="UP000001064"/>
    </source>
</evidence>